<evidence type="ECO:0008006" key="7">
    <source>
        <dbReference type="Google" id="ProtNLM"/>
    </source>
</evidence>
<dbReference type="SUPFAM" id="SSF69695">
    <property type="entry name" value="SRP19"/>
    <property type="match status" value="1"/>
</dbReference>
<dbReference type="GO" id="GO:0006617">
    <property type="term" value="P:SRP-dependent cotranslational protein targeting to membrane, signal sequence recognition"/>
    <property type="evidence" value="ECO:0007669"/>
    <property type="project" value="TreeGrafter"/>
</dbReference>
<keyword evidence="2" id="KW-0963">Cytoplasm</keyword>
<dbReference type="InterPro" id="IPR036521">
    <property type="entry name" value="SRP19-like_sf"/>
</dbReference>
<dbReference type="Proteomes" id="UP000503462">
    <property type="component" value="Chromosome 1"/>
</dbReference>
<evidence type="ECO:0000256" key="2">
    <source>
        <dbReference type="ARBA" id="ARBA00022490"/>
    </source>
</evidence>
<dbReference type="Gene3D" id="3.30.56.30">
    <property type="entry name" value="Signal recognition particle, SRP19-like subunit"/>
    <property type="match status" value="1"/>
</dbReference>
<evidence type="ECO:0000256" key="1">
    <source>
        <dbReference type="ARBA" id="ARBA00004496"/>
    </source>
</evidence>
<dbReference type="PANTHER" id="PTHR17453:SF0">
    <property type="entry name" value="SIGNAL RECOGNITION PARTICLE 19 KDA PROTEIN"/>
    <property type="match status" value="1"/>
</dbReference>
<dbReference type="GO" id="GO:0008312">
    <property type="term" value="F:7S RNA binding"/>
    <property type="evidence" value="ECO:0007669"/>
    <property type="project" value="InterPro"/>
</dbReference>
<evidence type="ECO:0000313" key="5">
    <source>
        <dbReference type="EMBL" id="QIW96159.1"/>
    </source>
</evidence>
<evidence type="ECO:0000256" key="4">
    <source>
        <dbReference type="ARBA" id="ARBA00023274"/>
    </source>
</evidence>
<keyword evidence="4" id="KW-0687">Ribonucleoprotein</keyword>
<proteinExistence type="predicted"/>
<dbReference type="GO" id="GO:0005786">
    <property type="term" value="C:signal recognition particle, endoplasmic reticulum targeting"/>
    <property type="evidence" value="ECO:0007669"/>
    <property type="project" value="UniProtKB-KW"/>
</dbReference>
<protein>
    <recommendedName>
        <fullName evidence="7">Signal recognition particle SRP19 subunit</fullName>
    </recommendedName>
</protein>
<dbReference type="PANTHER" id="PTHR17453">
    <property type="entry name" value="SIGNAL RECOGNITION PARTICLE 19 KD PROTEIN"/>
    <property type="match status" value="1"/>
</dbReference>
<gene>
    <name evidence="5" type="ORF">AMS68_001677</name>
</gene>
<sequence length="270" mass="29973">MANPRIEEVDDASDPDEMDLEAFDFAKPQGTLQSTVEDPSETHIQPDELQRILAAQQQPGGGLSNEARQKLHREQVEKTKSYQCIYPIYFDASRSREQGRRVSKEDAVQNPLAREIVEALQHIGTTRQIPLQVAFEPTKTHPKDWANPGRIRVLVKKDGKPANNKLANKAYLYKLIAEYLKSHPATQDTPLKMRFQGLPPPKDGKAPEPAIPRGFKMGTILPLHSPALTGGGVNDMSLQDMMQQMGGQLPAGMMPPAGGSNQKKIKVVRR</sequence>
<keyword evidence="3" id="KW-0733">Signal recognition particle</keyword>
<evidence type="ECO:0000313" key="6">
    <source>
        <dbReference type="Proteomes" id="UP000503462"/>
    </source>
</evidence>
<organism evidence="5 6">
    <name type="scientific">Peltaster fructicola</name>
    <dbReference type="NCBI Taxonomy" id="286661"/>
    <lineage>
        <taxon>Eukaryota</taxon>
        <taxon>Fungi</taxon>
        <taxon>Dikarya</taxon>
        <taxon>Ascomycota</taxon>
        <taxon>Pezizomycotina</taxon>
        <taxon>Dothideomycetes</taxon>
        <taxon>Dothideomycetes incertae sedis</taxon>
        <taxon>Peltaster</taxon>
    </lineage>
</organism>
<dbReference type="FunFam" id="3.30.56.30:FF:000003">
    <property type="entry name" value="Signal recognition particle SEC65 subunit"/>
    <property type="match status" value="1"/>
</dbReference>
<dbReference type="Pfam" id="PF01922">
    <property type="entry name" value="SRP19"/>
    <property type="match status" value="1"/>
</dbReference>
<dbReference type="InterPro" id="IPR002778">
    <property type="entry name" value="Signal_recog_particle_SRP19"/>
</dbReference>
<evidence type="ECO:0000256" key="3">
    <source>
        <dbReference type="ARBA" id="ARBA00023135"/>
    </source>
</evidence>
<name>A0A6H0XNU8_9PEZI</name>
<dbReference type="AlphaFoldDB" id="A0A6H0XNU8"/>
<accession>A0A6H0XNU8</accession>
<dbReference type="EMBL" id="CP051139">
    <property type="protein sequence ID" value="QIW96159.1"/>
    <property type="molecule type" value="Genomic_DNA"/>
</dbReference>
<keyword evidence="6" id="KW-1185">Reference proteome</keyword>
<reference evidence="5 6" key="1">
    <citation type="journal article" date="2016" name="Sci. Rep.">
        <title>Peltaster fructicola genome reveals evolution from an invasive phytopathogen to an ectophytic parasite.</title>
        <authorList>
            <person name="Xu C."/>
            <person name="Chen H."/>
            <person name="Gleason M.L."/>
            <person name="Xu J.R."/>
            <person name="Liu H."/>
            <person name="Zhang R."/>
            <person name="Sun G."/>
        </authorList>
    </citation>
    <scope>NUCLEOTIDE SEQUENCE [LARGE SCALE GENOMIC DNA]</scope>
    <source>
        <strain evidence="5 6">LNHT1506</strain>
    </source>
</reference>
<dbReference type="OrthoDB" id="2190947at2759"/>
<comment type="subcellular location">
    <subcellularLocation>
        <location evidence="1">Cytoplasm</location>
    </subcellularLocation>
</comment>